<keyword evidence="7" id="KW-1185">Reference proteome</keyword>
<dbReference type="Gene3D" id="1.20.1530.20">
    <property type="match status" value="1"/>
</dbReference>
<feature type="transmembrane region" description="Helical" evidence="5">
    <location>
        <begin position="192"/>
        <end position="213"/>
    </location>
</feature>
<feature type="transmembrane region" description="Helical" evidence="5">
    <location>
        <begin position="98"/>
        <end position="120"/>
    </location>
</feature>
<evidence type="ECO:0000256" key="2">
    <source>
        <dbReference type="ARBA" id="ARBA00022692"/>
    </source>
</evidence>
<reference evidence="6 7" key="1">
    <citation type="submission" date="2021-03" db="EMBL/GenBank/DDBJ databases">
        <title>Human Oral Microbial Genomes.</title>
        <authorList>
            <person name="Johnston C.D."/>
            <person name="Chen T."/>
            <person name="Dewhirst F.E."/>
        </authorList>
    </citation>
    <scope>NUCLEOTIDE SEQUENCE [LARGE SCALE GENOMIC DNA]</scope>
    <source>
        <strain evidence="6 7">DSMZ 100122</strain>
    </source>
</reference>
<evidence type="ECO:0000256" key="3">
    <source>
        <dbReference type="ARBA" id="ARBA00022989"/>
    </source>
</evidence>
<evidence type="ECO:0000256" key="5">
    <source>
        <dbReference type="SAM" id="Phobius"/>
    </source>
</evidence>
<evidence type="ECO:0000313" key="7">
    <source>
        <dbReference type="Proteomes" id="UP000678513"/>
    </source>
</evidence>
<evidence type="ECO:0000313" key="6">
    <source>
        <dbReference type="EMBL" id="QUC08375.1"/>
    </source>
</evidence>
<sequence>MTSKQLNRRLSAFMPFVVPSAILIGVMFPGGISGLLPAIPAVFFVIVFAGSATLRAKSIMDTLRHPLPLFLILGILHIVMPALAWAVAHVGFPGKPDIAAGIVLEFLVPTASAGFAWIAICAGDLTLGLVAVFVDAVLAPLLIPLGVDVLMGAHVTVDSTELMRSMVMMILIPALLAVGFNEATRGKVSGRIIPVLQITVKVGIVLVILASATRIAPIVRTLDPALIVITVVMFVISLVGYVLGWVAAHMAGRERATTVAMIYGSGMRNINAGAVIAAAFFPEATMFPVIISTLFQQVTAALFALVIRKYLPESPEPDDG</sequence>
<dbReference type="Pfam" id="PF01758">
    <property type="entry name" value="SBF"/>
    <property type="match status" value="1"/>
</dbReference>
<feature type="transmembrane region" description="Helical" evidence="5">
    <location>
        <begin position="162"/>
        <end position="180"/>
    </location>
</feature>
<evidence type="ECO:0000256" key="4">
    <source>
        <dbReference type="ARBA" id="ARBA00023136"/>
    </source>
</evidence>
<proteinExistence type="predicted"/>
<keyword evidence="4 5" id="KW-0472">Membrane</keyword>
<dbReference type="Proteomes" id="UP000678513">
    <property type="component" value="Chromosome"/>
</dbReference>
<feature type="transmembrane region" description="Helical" evidence="5">
    <location>
        <begin position="38"/>
        <end position="56"/>
    </location>
</feature>
<feature type="transmembrane region" description="Helical" evidence="5">
    <location>
        <begin position="225"/>
        <end position="248"/>
    </location>
</feature>
<dbReference type="InterPro" id="IPR004710">
    <property type="entry name" value="Bilac:Na_transpt"/>
</dbReference>
<dbReference type="InterPro" id="IPR002657">
    <property type="entry name" value="BilAc:Na_symport/Acr3"/>
</dbReference>
<protein>
    <submittedName>
        <fullName evidence="6">Bile acid:sodium symporter family protein</fullName>
    </submittedName>
</protein>
<keyword evidence="3 5" id="KW-1133">Transmembrane helix</keyword>
<evidence type="ECO:0000256" key="1">
    <source>
        <dbReference type="ARBA" id="ARBA00004141"/>
    </source>
</evidence>
<feature type="transmembrane region" description="Helical" evidence="5">
    <location>
        <begin position="287"/>
        <end position="307"/>
    </location>
</feature>
<feature type="transmembrane region" description="Helical" evidence="5">
    <location>
        <begin position="68"/>
        <end position="92"/>
    </location>
</feature>
<dbReference type="PANTHER" id="PTHR10361">
    <property type="entry name" value="SODIUM-BILE ACID COTRANSPORTER"/>
    <property type="match status" value="1"/>
</dbReference>
<organism evidence="6 7">
    <name type="scientific">Arachnia rubra</name>
    <dbReference type="NCBI Taxonomy" id="1547448"/>
    <lineage>
        <taxon>Bacteria</taxon>
        <taxon>Bacillati</taxon>
        <taxon>Actinomycetota</taxon>
        <taxon>Actinomycetes</taxon>
        <taxon>Propionibacteriales</taxon>
        <taxon>Propionibacteriaceae</taxon>
        <taxon>Arachnia</taxon>
    </lineage>
</organism>
<dbReference type="InterPro" id="IPR038770">
    <property type="entry name" value="Na+/solute_symporter_sf"/>
</dbReference>
<keyword evidence="2 5" id="KW-0812">Transmembrane</keyword>
<feature type="transmembrane region" description="Helical" evidence="5">
    <location>
        <begin position="12"/>
        <end position="32"/>
    </location>
</feature>
<accession>A0ABX7Y5A5</accession>
<name>A0ABX7Y5A5_9ACTN</name>
<feature type="transmembrane region" description="Helical" evidence="5">
    <location>
        <begin position="127"/>
        <end position="147"/>
    </location>
</feature>
<gene>
    <name evidence="6" type="ORF">J5A65_01065</name>
</gene>
<feature type="transmembrane region" description="Helical" evidence="5">
    <location>
        <begin position="260"/>
        <end position="281"/>
    </location>
</feature>
<dbReference type="PANTHER" id="PTHR10361:SF28">
    <property type="entry name" value="P3 PROTEIN-RELATED"/>
    <property type="match status" value="1"/>
</dbReference>
<comment type="subcellular location">
    <subcellularLocation>
        <location evidence="1">Membrane</location>
        <topology evidence="1">Multi-pass membrane protein</topology>
    </subcellularLocation>
</comment>
<dbReference type="EMBL" id="CP072384">
    <property type="protein sequence ID" value="QUC08375.1"/>
    <property type="molecule type" value="Genomic_DNA"/>
</dbReference>
<dbReference type="RefSeq" id="WP_212324196.1">
    <property type="nucleotide sequence ID" value="NZ_AP024463.1"/>
</dbReference>